<evidence type="ECO:0000313" key="2">
    <source>
        <dbReference type="EMBL" id="KAE9606153.1"/>
    </source>
</evidence>
<name>A0A6A5NNL9_LUPAL</name>
<keyword evidence="3" id="KW-1185">Reference proteome</keyword>
<evidence type="ECO:0000256" key="1">
    <source>
        <dbReference type="SAM" id="MobiDB-lite"/>
    </source>
</evidence>
<dbReference type="EMBL" id="WOCE01000010">
    <property type="protein sequence ID" value="KAE9606153.1"/>
    <property type="molecule type" value="Genomic_DNA"/>
</dbReference>
<dbReference type="Proteomes" id="UP000447434">
    <property type="component" value="Chromosome 10"/>
</dbReference>
<comment type="caution">
    <text evidence="2">The sequence shown here is derived from an EMBL/GenBank/DDBJ whole genome shotgun (WGS) entry which is preliminary data.</text>
</comment>
<dbReference type="PANTHER" id="PTHR33356:SF37">
    <property type="match status" value="1"/>
</dbReference>
<organism evidence="2 3">
    <name type="scientific">Lupinus albus</name>
    <name type="common">White lupine</name>
    <name type="synonym">Lupinus termis</name>
    <dbReference type="NCBI Taxonomy" id="3870"/>
    <lineage>
        <taxon>Eukaryota</taxon>
        <taxon>Viridiplantae</taxon>
        <taxon>Streptophyta</taxon>
        <taxon>Embryophyta</taxon>
        <taxon>Tracheophyta</taxon>
        <taxon>Spermatophyta</taxon>
        <taxon>Magnoliopsida</taxon>
        <taxon>eudicotyledons</taxon>
        <taxon>Gunneridae</taxon>
        <taxon>Pentapetalae</taxon>
        <taxon>rosids</taxon>
        <taxon>fabids</taxon>
        <taxon>Fabales</taxon>
        <taxon>Fabaceae</taxon>
        <taxon>Papilionoideae</taxon>
        <taxon>50 kb inversion clade</taxon>
        <taxon>genistoids sensu lato</taxon>
        <taxon>core genistoids</taxon>
        <taxon>Genisteae</taxon>
        <taxon>Lupinus</taxon>
    </lineage>
</organism>
<proteinExistence type="predicted"/>
<evidence type="ECO:0000313" key="3">
    <source>
        <dbReference type="Proteomes" id="UP000447434"/>
    </source>
</evidence>
<dbReference type="PANTHER" id="PTHR33356">
    <property type="entry name" value="TIP41-LIKE PROTEIN"/>
    <property type="match status" value="1"/>
</dbReference>
<feature type="region of interest" description="Disordered" evidence="1">
    <location>
        <begin position="117"/>
        <end position="144"/>
    </location>
</feature>
<sequence length="392" mass="44040">MAKPSHDVEFHKYNNNNGLNVTESETELGFPSEFPYEFDSFALGHQISPPDSLVCSTKTASNEEEDFFAGLNRRLSQASLHETRQSQHTVPIHNSNKTEIQKKVLVIFGSPETTLIGRRDWSGQSPGSGDVSLNGSSRVPSPNTTAFSNDAWDAIYAAAEQVSRLKINGDVSNLYYQNRAQCGFPPHGATENAAQFFNNNNLNQTSHVTYLQLKQEQINTRIQMLKQQCDAVRGVETEPYFSSYQQQLEVQNKRHEFGYGSVKCTHPLPKTTWHPLQVKNKNQQLQPIGGSSSRSVLNGGSSDKRVCAGTGVFLPRSYMVPPEHCKKSNCAPLNLNIDDLNATTQQRFANAYSSDCNELLARRNAIQMQQKLCLRREDKASYEIRLPQEWTY</sequence>
<reference evidence="3" key="1">
    <citation type="journal article" date="2020" name="Nat. Commun.">
        <title>Genome sequence of the cluster root forming white lupin.</title>
        <authorList>
            <person name="Hufnagel B."/>
            <person name="Marques A."/>
            <person name="Soriano A."/>
            <person name="Marques L."/>
            <person name="Divol F."/>
            <person name="Doumas P."/>
            <person name="Sallet E."/>
            <person name="Mancinotti D."/>
            <person name="Carrere S."/>
            <person name="Marande W."/>
            <person name="Arribat S."/>
            <person name="Keller J."/>
            <person name="Huneau C."/>
            <person name="Blein T."/>
            <person name="Aime D."/>
            <person name="Laguerre M."/>
            <person name="Taylor J."/>
            <person name="Schubert V."/>
            <person name="Nelson M."/>
            <person name="Geu-Flores F."/>
            <person name="Crespi M."/>
            <person name="Gallardo-Guerrero K."/>
            <person name="Delaux P.-M."/>
            <person name="Salse J."/>
            <person name="Berges H."/>
            <person name="Guyot R."/>
            <person name="Gouzy J."/>
            <person name="Peret B."/>
        </authorList>
    </citation>
    <scope>NUCLEOTIDE SEQUENCE [LARGE SCALE GENOMIC DNA]</scope>
    <source>
        <strain evidence="3">cv. Amiga</strain>
    </source>
</reference>
<dbReference type="OrthoDB" id="1060058at2759"/>
<protein>
    <submittedName>
        <fullName evidence="2">Uncharacterized protein</fullName>
    </submittedName>
</protein>
<accession>A0A6A5NNL9</accession>
<dbReference type="AlphaFoldDB" id="A0A6A5NNL9"/>
<feature type="compositionally biased region" description="Polar residues" evidence="1">
    <location>
        <begin position="122"/>
        <end position="144"/>
    </location>
</feature>
<gene>
    <name evidence="2" type="ORF">Lalb_Chr10g0104881</name>
</gene>